<reference evidence="2 3" key="1">
    <citation type="submission" date="2019-03" db="EMBL/GenBank/DDBJ databases">
        <title>First draft genome of Liparis tanakae, snailfish: a comprehensive survey of snailfish specific genes.</title>
        <authorList>
            <person name="Kim W."/>
            <person name="Song I."/>
            <person name="Jeong J.-H."/>
            <person name="Kim D."/>
            <person name="Kim S."/>
            <person name="Ryu S."/>
            <person name="Song J.Y."/>
            <person name="Lee S.K."/>
        </authorList>
    </citation>
    <scope>NUCLEOTIDE SEQUENCE [LARGE SCALE GENOMIC DNA]</scope>
    <source>
        <tissue evidence="2">Muscle</tissue>
    </source>
</reference>
<gene>
    <name evidence="2" type="ORF">EYF80_052563</name>
</gene>
<dbReference type="Proteomes" id="UP000314294">
    <property type="component" value="Unassembled WGS sequence"/>
</dbReference>
<sequence>MAWGTSTLAEEAEPPAGSAADPPTLRLEPGPQPPDALAGDGMLLMSHSCSSGQKEAFTSLASPSSAEKRAVKPINPASRLFKPPDHCSRNGAIPEFSKRTGGPLAFSFKGVLERRSSVGIEVFIKDCCRPAVGAASWLWPPLAFDQSRSLVTDPSASTHHSISFIIISTATRSGLGIEIIPEPHTGRRSLDVSIRISATETCGTLHPRQ</sequence>
<protein>
    <submittedName>
        <fullName evidence="2">Uncharacterized protein</fullName>
    </submittedName>
</protein>
<organism evidence="2 3">
    <name type="scientific">Liparis tanakae</name>
    <name type="common">Tanaka's snailfish</name>
    <dbReference type="NCBI Taxonomy" id="230148"/>
    <lineage>
        <taxon>Eukaryota</taxon>
        <taxon>Metazoa</taxon>
        <taxon>Chordata</taxon>
        <taxon>Craniata</taxon>
        <taxon>Vertebrata</taxon>
        <taxon>Euteleostomi</taxon>
        <taxon>Actinopterygii</taxon>
        <taxon>Neopterygii</taxon>
        <taxon>Teleostei</taxon>
        <taxon>Neoteleostei</taxon>
        <taxon>Acanthomorphata</taxon>
        <taxon>Eupercaria</taxon>
        <taxon>Perciformes</taxon>
        <taxon>Cottioidei</taxon>
        <taxon>Cottales</taxon>
        <taxon>Liparidae</taxon>
        <taxon>Liparis</taxon>
    </lineage>
</organism>
<feature type="region of interest" description="Disordered" evidence="1">
    <location>
        <begin position="1"/>
        <end position="41"/>
    </location>
</feature>
<evidence type="ECO:0000256" key="1">
    <source>
        <dbReference type="SAM" id="MobiDB-lite"/>
    </source>
</evidence>
<dbReference type="EMBL" id="SRLO01001509">
    <property type="protein sequence ID" value="TNN37274.1"/>
    <property type="molecule type" value="Genomic_DNA"/>
</dbReference>
<evidence type="ECO:0000313" key="2">
    <source>
        <dbReference type="EMBL" id="TNN37274.1"/>
    </source>
</evidence>
<proteinExistence type="predicted"/>
<feature type="compositionally biased region" description="Low complexity" evidence="1">
    <location>
        <begin position="14"/>
        <end position="23"/>
    </location>
</feature>
<dbReference type="AlphaFoldDB" id="A0A4Z2F902"/>
<evidence type="ECO:0000313" key="3">
    <source>
        <dbReference type="Proteomes" id="UP000314294"/>
    </source>
</evidence>
<name>A0A4Z2F902_9TELE</name>
<comment type="caution">
    <text evidence="2">The sequence shown here is derived from an EMBL/GenBank/DDBJ whole genome shotgun (WGS) entry which is preliminary data.</text>
</comment>
<feature type="region of interest" description="Disordered" evidence="1">
    <location>
        <begin position="59"/>
        <end position="86"/>
    </location>
</feature>
<keyword evidence="3" id="KW-1185">Reference proteome</keyword>
<accession>A0A4Z2F902</accession>